<evidence type="ECO:0000256" key="5">
    <source>
        <dbReference type="SAM" id="SignalP"/>
    </source>
</evidence>
<dbReference type="Proteomes" id="UP001428290">
    <property type="component" value="Unassembled WGS sequence"/>
</dbReference>
<keyword evidence="3 5" id="KW-0732">Signal</keyword>
<evidence type="ECO:0000256" key="1">
    <source>
        <dbReference type="ARBA" id="ARBA00010062"/>
    </source>
</evidence>
<gene>
    <name evidence="7" type="ORF">Hgul01_00931</name>
</gene>
<accession>A0ABP9WVB0</accession>
<keyword evidence="2" id="KW-0813">Transport</keyword>
<dbReference type="InterPro" id="IPR000709">
    <property type="entry name" value="Leu_Ile_Val-bd"/>
</dbReference>
<dbReference type="EMBL" id="BAABRU010000003">
    <property type="protein sequence ID" value="GAA5527149.1"/>
    <property type="molecule type" value="Genomic_DNA"/>
</dbReference>
<evidence type="ECO:0000259" key="6">
    <source>
        <dbReference type="Pfam" id="PF13458"/>
    </source>
</evidence>
<dbReference type="PANTHER" id="PTHR47151">
    <property type="entry name" value="LEU/ILE/VAL-BINDING ABC TRANSPORTER SUBUNIT"/>
    <property type="match status" value="1"/>
</dbReference>
<evidence type="ECO:0000313" key="8">
    <source>
        <dbReference type="Proteomes" id="UP001428290"/>
    </source>
</evidence>
<dbReference type="SUPFAM" id="SSF53822">
    <property type="entry name" value="Periplasmic binding protein-like I"/>
    <property type="match status" value="1"/>
</dbReference>
<reference evidence="7 8" key="1">
    <citation type="submission" date="2024-02" db="EMBL/GenBank/DDBJ databases">
        <title>Herpetosiphon gulosus NBRC 112829.</title>
        <authorList>
            <person name="Ichikawa N."/>
            <person name="Katano-Makiyama Y."/>
            <person name="Hidaka K."/>
        </authorList>
    </citation>
    <scope>NUCLEOTIDE SEQUENCE [LARGE SCALE GENOMIC DNA]</scope>
    <source>
        <strain evidence="7 8">NBRC 112829</strain>
    </source>
</reference>
<protein>
    <recommendedName>
        <fullName evidence="6">Leucine-binding protein domain-containing protein</fullName>
    </recommendedName>
</protein>
<sequence length="383" mass="40979">MLKRAALGMLVIIGLAFVSACGGTSQPQAETIKIGFFGPMSGNSASDGTHSMYAAKLAIDQANANQTVPGKTFELVTYDDQLDPNQAITVAQKLVTEDKVRAVIGGSYSSTTRAAAPVFQQAGIPMLAAYATHPEVTKTGPMIFRVIYITTVQGKALAVYATTKLNYRNFHVLNINNDYGRSITEAFTKTAQANHSTIVSTSEYASDATDFSSQIAIIKAKPADALILVGYYAQSADIIKQVRQAGITLPIIGSDGLDSPSLVDLGGSDVEGVILATDFSRNDPRSIVQNFIREYRNAHGIDPDVVASSTYDATNLLIDAFKRSPNTSSSAIRDTLAATQTYEGVTGAIVFTPEREVNKTVLFVKIERGAFTFLDKLDPSQLP</sequence>
<name>A0ABP9WVB0_9CHLR</name>
<comment type="caution">
    <text evidence="7">The sequence shown here is derived from an EMBL/GenBank/DDBJ whole genome shotgun (WGS) entry which is preliminary data.</text>
</comment>
<keyword evidence="8" id="KW-1185">Reference proteome</keyword>
<proteinExistence type="inferred from homology"/>
<feature type="chain" id="PRO_5046807469" description="Leucine-binding protein domain-containing protein" evidence="5">
    <location>
        <begin position="21"/>
        <end position="383"/>
    </location>
</feature>
<dbReference type="PROSITE" id="PS51257">
    <property type="entry name" value="PROKAR_LIPOPROTEIN"/>
    <property type="match status" value="1"/>
</dbReference>
<dbReference type="InterPro" id="IPR028082">
    <property type="entry name" value="Peripla_BP_I"/>
</dbReference>
<feature type="signal peptide" evidence="5">
    <location>
        <begin position="1"/>
        <end position="20"/>
    </location>
</feature>
<dbReference type="InterPro" id="IPR028081">
    <property type="entry name" value="Leu-bd"/>
</dbReference>
<evidence type="ECO:0000313" key="7">
    <source>
        <dbReference type="EMBL" id="GAA5527149.1"/>
    </source>
</evidence>
<keyword evidence="4" id="KW-0029">Amino-acid transport</keyword>
<dbReference type="Gene3D" id="3.40.50.2300">
    <property type="match status" value="2"/>
</dbReference>
<organism evidence="7 8">
    <name type="scientific">Herpetosiphon gulosus</name>
    <dbReference type="NCBI Taxonomy" id="1973496"/>
    <lineage>
        <taxon>Bacteria</taxon>
        <taxon>Bacillati</taxon>
        <taxon>Chloroflexota</taxon>
        <taxon>Chloroflexia</taxon>
        <taxon>Herpetosiphonales</taxon>
        <taxon>Herpetosiphonaceae</taxon>
        <taxon>Herpetosiphon</taxon>
    </lineage>
</organism>
<dbReference type="RefSeq" id="WP_345720786.1">
    <property type="nucleotide sequence ID" value="NZ_BAABRU010000003.1"/>
</dbReference>
<evidence type="ECO:0000256" key="4">
    <source>
        <dbReference type="ARBA" id="ARBA00022970"/>
    </source>
</evidence>
<dbReference type="PANTHER" id="PTHR47151:SF2">
    <property type="entry name" value="AMINO ACID BINDING PROTEIN"/>
    <property type="match status" value="1"/>
</dbReference>
<evidence type="ECO:0000256" key="3">
    <source>
        <dbReference type="ARBA" id="ARBA00022729"/>
    </source>
</evidence>
<comment type="similarity">
    <text evidence="1">Belongs to the leucine-binding protein family.</text>
</comment>
<feature type="domain" description="Leucine-binding protein" evidence="6">
    <location>
        <begin position="31"/>
        <end position="367"/>
    </location>
</feature>
<dbReference type="CDD" id="cd19981">
    <property type="entry name" value="PBP1_ABC_HAAT-like"/>
    <property type="match status" value="1"/>
</dbReference>
<dbReference type="Pfam" id="PF13458">
    <property type="entry name" value="Peripla_BP_6"/>
    <property type="match status" value="1"/>
</dbReference>
<dbReference type="PRINTS" id="PR00337">
    <property type="entry name" value="LEUILEVALBP"/>
</dbReference>
<evidence type="ECO:0000256" key="2">
    <source>
        <dbReference type="ARBA" id="ARBA00022448"/>
    </source>
</evidence>